<evidence type="ECO:0000313" key="8">
    <source>
        <dbReference type="Proteomes" id="UP000239209"/>
    </source>
</evidence>
<dbReference type="Pfam" id="PF00669">
    <property type="entry name" value="Flagellin_N"/>
    <property type="match status" value="1"/>
</dbReference>
<dbReference type="GO" id="GO:0009288">
    <property type="term" value="C:bacterial-type flagellum"/>
    <property type="evidence" value="ECO:0007669"/>
    <property type="project" value="UniProtKB-SubCell"/>
</dbReference>
<dbReference type="Gene3D" id="3.30.70.2120">
    <property type="match status" value="1"/>
</dbReference>
<proteinExistence type="inferred from homology"/>
<keyword evidence="4" id="KW-0964">Secreted</keyword>
<comment type="subcellular location">
    <subcellularLocation>
        <location evidence="4">Secreted</location>
    </subcellularLocation>
    <subcellularLocation>
        <location evidence="4">Bacterial flagellum</location>
    </subcellularLocation>
</comment>
<feature type="domain" description="Flagellin N-terminal" evidence="5">
    <location>
        <begin position="5"/>
        <end position="141"/>
    </location>
</feature>
<feature type="domain" description="Flagellin C-terminal" evidence="6">
    <location>
        <begin position="293"/>
        <end position="378"/>
    </location>
</feature>
<dbReference type="AlphaFoldDB" id="A0A2T0S5J7"/>
<dbReference type="InterPro" id="IPR001492">
    <property type="entry name" value="Flagellin"/>
</dbReference>
<reference evidence="7 8" key="1">
    <citation type="submission" date="2018-03" db="EMBL/GenBank/DDBJ databases">
        <title>Genomic Encyclopedia of Archaeal and Bacterial Type Strains, Phase II (KMG-II): from individual species to whole genera.</title>
        <authorList>
            <person name="Goeker M."/>
        </authorList>
    </citation>
    <scope>NUCLEOTIDE SEQUENCE [LARGE SCALE GENOMIC DNA]</scope>
    <source>
        <strain evidence="7 8">DSM 45348</strain>
    </source>
</reference>
<dbReference type="RefSeq" id="WP_106127329.1">
    <property type="nucleotide sequence ID" value="NZ_PVZG01000007.1"/>
</dbReference>
<evidence type="ECO:0000259" key="5">
    <source>
        <dbReference type="Pfam" id="PF00669"/>
    </source>
</evidence>
<dbReference type="OrthoDB" id="9796789at2"/>
<dbReference type="Gene3D" id="1.20.1330.10">
    <property type="entry name" value="f41 fragment of flagellin, N-terminal domain"/>
    <property type="match status" value="1"/>
</dbReference>
<dbReference type="Pfam" id="PF00700">
    <property type="entry name" value="Flagellin_C"/>
    <property type="match status" value="1"/>
</dbReference>
<evidence type="ECO:0000313" key="7">
    <source>
        <dbReference type="EMBL" id="PRY28711.1"/>
    </source>
</evidence>
<evidence type="ECO:0000256" key="4">
    <source>
        <dbReference type="RuleBase" id="RU362073"/>
    </source>
</evidence>
<protein>
    <recommendedName>
        <fullName evidence="2 4">Flagellin</fullName>
    </recommendedName>
</protein>
<dbReference type="Proteomes" id="UP000239209">
    <property type="component" value="Unassembled WGS sequence"/>
</dbReference>
<dbReference type="InterPro" id="IPR042187">
    <property type="entry name" value="Flagellin_C_sub2"/>
</dbReference>
<name>A0A2T0S5J7_9ACTN</name>
<dbReference type="PANTHER" id="PTHR42792:SF2">
    <property type="entry name" value="FLAGELLIN"/>
    <property type="match status" value="1"/>
</dbReference>
<comment type="function">
    <text evidence="4">Flagellin is the subunit protein which polymerizes to form the filaments of bacterial flagella.</text>
</comment>
<dbReference type="EMBL" id="PVZG01000007">
    <property type="protein sequence ID" value="PRY28711.1"/>
    <property type="molecule type" value="Genomic_DNA"/>
</dbReference>
<organism evidence="7 8">
    <name type="scientific">Pseudosporangium ferrugineum</name>
    <dbReference type="NCBI Taxonomy" id="439699"/>
    <lineage>
        <taxon>Bacteria</taxon>
        <taxon>Bacillati</taxon>
        <taxon>Actinomycetota</taxon>
        <taxon>Actinomycetes</taxon>
        <taxon>Micromonosporales</taxon>
        <taxon>Micromonosporaceae</taxon>
        <taxon>Pseudosporangium</taxon>
    </lineage>
</organism>
<keyword evidence="7" id="KW-0966">Cell projection</keyword>
<evidence type="ECO:0000256" key="2">
    <source>
        <dbReference type="ARBA" id="ARBA00020110"/>
    </source>
</evidence>
<comment type="similarity">
    <text evidence="1 4">Belongs to the bacterial flagellin family.</text>
</comment>
<dbReference type="PANTHER" id="PTHR42792">
    <property type="entry name" value="FLAGELLIN"/>
    <property type="match status" value="1"/>
</dbReference>
<evidence type="ECO:0000256" key="3">
    <source>
        <dbReference type="ARBA" id="ARBA00023143"/>
    </source>
</evidence>
<keyword evidence="7" id="KW-0969">Cilium</keyword>
<keyword evidence="8" id="KW-1185">Reference proteome</keyword>
<dbReference type="SUPFAM" id="SSF64518">
    <property type="entry name" value="Phase 1 flagellin"/>
    <property type="match status" value="1"/>
</dbReference>
<dbReference type="InterPro" id="IPR001029">
    <property type="entry name" value="Flagellin_N"/>
</dbReference>
<keyword evidence="3 4" id="KW-0975">Bacterial flagellum</keyword>
<gene>
    <name evidence="7" type="ORF">CLV70_10714</name>
</gene>
<keyword evidence="7" id="KW-0282">Flagellum</keyword>
<evidence type="ECO:0000256" key="1">
    <source>
        <dbReference type="ARBA" id="ARBA00005709"/>
    </source>
</evidence>
<dbReference type="InterPro" id="IPR046358">
    <property type="entry name" value="Flagellin_C"/>
</dbReference>
<dbReference type="GO" id="GO:0005198">
    <property type="term" value="F:structural molecule activity"/>
    <property type="evidence" value="ECO:0007669"/>
    <property type="project" value="UniProtKB-UniRule"/>
</dbReference>
<accession>A0A2T0S5J7</accession>
<dbReference type="Gene3D" id="6.10.10.10">
    <property type="entry name" value="Flagellar export chaperone, C-terminal domain"/>
    <property type="match status" value="1"/>
</dbReference>
<comment type="caution">
    <text evidence="7">The sequence shown here is derived from an EMBL/GenBank/DDBJ whole genome shotgun (WGS) entry which is preliminary data.</text>
</comment>
<dbReference type="GO" id="GO:0005576">
    <property type="term" value="C:extracellular region"/>
    <property type="evidence" value="ECO:0007669"/>
    <property type="project" value="UniProtKB-SubCell"/>
</dbReference>
<dbReference type="PRINTS" id="PR00207">
    <property type="entry name" value="FLAGELLIN"/>
</dbReference>
<evidence type="ECO:0000259" key="6">
    <source>
        <dbReference type="Pfam" id="PF00700"/>
    </source>
</evidence>
<sequence>MGLRINQNIAAQNAYRSLSVSDNQMSKSLEKLSSGFRINRAADDAAGLAISEGLRSQVGGLKVATRNAQDGVSVVQTAEGALNEVHSILQRMRDLGVQAGNDSNNADARSNIATEVSSLKDELTRISQSTNFNGKKLLDGTAGTMKFQVGADGDPNSQISVDLSTANVKAVADALDTSGTGAMFKVDTPTLVTGSQKFTNGTVDVDVTLGAAGTYNTVQDVADALNKDTNFQKTFNAQVNSKNELVVTSKTGGTVTGGVAATAAAPGTGITTNGTAVTGALDFSTANGAQNAIDVIDQQIATISTARASLGAYQNRFEHTINNTNVAIENLSASESRIRDTDMAQEMMSFTRSQILTQAGTAMLSQANQSQQGVLSLLR</sequence>